<accession>A0AAJ1FC02</accession>
<evidence type="ECO:0000313" key="5">
    <source>
        <dbReference type="Proteomes" id="UP001297581"/>
    </source>
</evidence>
<feature type="domain" description="Peptidase S9 prolyl oligopeptidase catalytic" evidence="3">
    <location>
        <begin position="732"/>
        <end position="933"/>
    </location>
</feature>
<name>A0AAJ1FC02_9GAMM</name>
<dbReference type="Gene3D" id="3.40.50.1820">
    <property type="entry name" value="alpha/beta hydrolase"/>
    <property type="match status" value="1"/>
</dbReference>
<dbReference type="GO" id="GO:0008239">
    <property type="term" value="F:dipeptidyl-peptidase activity"/>
    <property type="evidence" value="ECO:0007669"/>
    <property type="project" value="TreeGrafter"/>
</dbReference>
<keyword evidence="5" id="KW-1185">Reference proteome</keyword>
<comment type="caution">
    <text evidence="4">The sequence shown here is derived from an EMBL/GenBank/DDBJ whole genome shotgun (WGS) entry which is preliminary data.</text>
</comment>
<proteinExistence type="predicted"/>
<dbReference type="Pfam" id="PF00326">
    <property type="entry name" value="Peptidase_S9"/>
    <property type="match status" value="1"/>
</dbReference>
<evidence type="ECO:0000256" key="2">
    <source>
        <dbReference type="SAM" id="SignalP"/>
    </source>
</evidence>
<evidence type="ECO:0000259" key="3">
    <source>
        <dbReference type="Pfam" id="PF00326"/>
    </source>
</evidence>
<feature type="compositionally biased region" description="Basic and acidic residues" evidence="1">
    <location>
        <begin position="187"/>
        <end position="196"/>
    </location>
</feature>
<dbReference type="SUPFAM" id="SSF53474">
    <property type="entry name" value="alpha/beta-Hydrolases"/>
    <property type="match status" value="1"/>
</dbReference>
<dbReference type="EMBL" id="JAKUDL010000005">
    <property type="protein sequence ID" value="MCH4295490.1"/>
    <property type="molecule type" value="Genomic_DNA"/>
</dbReference>
<feature type="compositionally biased region" description="Basic and acidic residues" evidence="1">
    <location>
        <begin position="160"/>
        <end position="175"/>
    </location>
</feature>
<gene>
    <name evidence="4" type="ORF">MJ923_14375</name>
</gene>
<dbReference type="GO" id="GO:0006508">
    <property type="term" value="P:proteolysis"/>
    <property type="evidence" value="ECO:0007669"/>
    <property type="project" value="InterPro"/>
</dbReference>
<protein>
    <submittedName>
        <fullName evidence="4">Prolyl oligopeptidase family serine peptidase</fullName>
    </submittedName>
</protein>
<dbReference type="InterPro" id="IPR001375">
    <property type="entry name" value="Peptidase_S9_cat"/>
</dbReference>
<dbReference type="Proteomes" id="UP001297581">
    <property type="component" value="Unassembled WGS sequence"/>
</dbReference>
<feature type="signal peptide" evidence="2">
    <location>
        <begin position="1"/>
        <end position="26"/>
    </location>
</feature>
<dbReference type="AlphaFoldDB" id="A0AAJ1FC02"/>
<sequence length="953" mass="105417">MKPSRLFCALAGAASLGLPLSLPAMAASPGKMTLQDIMQFESLKKPVLADNGKLLAVEVAPDRGDSRTLIKGTNGKPELSIAGASDPVVSADGRYVAMKLEPSLLAKETSDAKAKKKLKAGMVLVEVASGKEQRFERVKDFAFDDSGKVLAIWFEPEDEKKDKEKDDDKAGDTAKAEANSKAPEQTAKADEAKKPKIDKADKGSALTLLALASGKQAEFNDVTAYAFDKQGNTAAVLINDIANTTHRLMAVSLSSLDTSARFESASEQLGALALSPDGSQIAFSAGSADTRIDERAYRLGLIDATGKVTFAAHPQSWQLNRYSSMSFSKDGERVFFGTVPEVSKVLSLKAFKTEADLLDEAVIRDSRGLKLWHGDDPRIKPHEIKTFDKLKKHTLTAVWHLGQNKVVQLATPEVPEVDTLEFGRFVMAKSSEPYLKEITWAGFFSDFYLVDTLDGERHLITKRQPSNSEPVVSPNGHFAAFFREGQVQLWDVQSGKHRSLTASLNVPFADEDHDYPSEAPGYGFGPWLADESALLVYDKYDIWQLATQAGAAALKLTDGRKDGISYRVEGLYQAKDEPPATLKAGQPLLLQGYNERTKADGFYRAEVGKSGVKAQFAKDEKLHVLARAKDANTVIFSRERFDKYPDLYSADVNDISDFERLTRLDGQRDKFAWSKAELVHWTNTDGKPLDGVLIKPAGYQSGKRYPVLVYFYRFMSDRLHAFPDMRINHRPNFAWYADQGYAVFLPDIRFEIGYPGNSSVQALTSGVQKLIEMGIADPKAVGIQGHSWGGYQTAFAVTQTNIFAAAITGAPVGNMTSAYSGIRHGTGLARQFQYETGQSRIGESLMQAPLKYVENSPVFYADRIKTPMMIMFGDKDDAVPWEQGVELYLAMRRAGKDVVLLQYEGEPHHLKQYGNKLDYSVRMKEYFDHYLKGASAPEWLKQGEPYREYDKAD</sequence>
<dbReference type="SUPFAM" id="SSF82171">
    <property type="entry name" value="DPP6 N-terminal domain-like"/>
    <property type="match status" value="1"/>
</dbReference>
<evidence type="ECO:0000313" key="4">
    <source>
        <dbReference type="EMBL" id="MCH4295490.1"/>
    </source>
</evidence>
<organism evidence="4 5">
    <name type="scientific">Shewanella zhuhaiensis</name>
    <dbReference type="NCBI Taxonomy" id="2919576"/>
    <lineage>
        <taxon>Bacteria</taxon>
        <taxon>Pseudomonadati</taxon>
        <taxon>Pseudomonadota</taxon>
        <taxon>Gammaproteobacteria</taxon>
        <taxon>Alteromonadales</taxon>
        <taxon>Shewanellaceae</taxon>
        <taxon>Shewanella</taxon>
    </lineage>
</organism>
<evidence type="ECO:0000256" key="1">
    <source>
        <dbReference type="SAM" id="MobiDB-lite"/>
    </source>
</evidence>
<keyword evidence="2" id="KW-0732">Signal</keyword>
<feature type="region of interest" description="Disordered" evidence="1">
    <location>
        <begin position="160"/>
        <end position="196"/>
    </location>
</feature>
<dbReference type="InterPro" id="IPR029058">
    <property type="entry name" value="AB_hydrolase_fold"/>
</dbReference>
<feature type="chain" id="PRO_5042545099" evidence="2">
    <location>
        <begin position="27"/>
        <end position="953"/>
    </location>
</feature>
<reference evidence="4 5" key="1">
    <citation type="submission" date="2022-02" db="EMBL/GenBank/DDBJ databases">
        <title>The genome sequence of Shewanella sp. 3B26.</title>
        <authorList>
            <person name="Du J."/>
        </authorList>
    </citation>
    <scope>NUCLEOTIDE SEQUENCE [LARGE SCALE GENOMIC DNA]</scope>
    <source>
        <strain evidence="4 5">3B26</strain>
    </source>
</reference>
<dbReference type="PANTHER" id="PTHR11731:SF193">
    <property type="entry name" value="DIPEPTIDYL PEPTIDASE 9"/>
    <property type="match status" value="1"/>
</dbReference>
<dbReference type="PANTHER" id="PTHR11731">
    <property type="entry name" value="PROTEASE FAMILY S9B,C DIPEPTIDYL-PEPTIDASE IV-RELATED"/>
    <property type="match status" value="1"/>
</dbReference>
<dbReference type="GO" id="GO:0008236">
    <property type="term" value="F:serine-type peptidase activity"/>
    <property type="evidence" value="ECO:0007669"/>
    <property type="project" value="InterPro"/>
</dbReference>
<dbReference type="InterPro" id="IPR050278">
    <property type="entry name" value="Serine_Prot_S9B/DPPIV"/>
</dbReference>